<gene>
    <name evidence="1" type="ORF">PC117_g5343</name>
</gene>
<comment type="caution">
    <text evidence="1">The sequence shown here is derived from an EMBL/GenBank/DDBJ whole genome shotgun (WGS) entry which is preliminary data.</text>
</comment>
<organism evidence="1 2">
    <name type="scientific">Phytophthora cactorum</name>
    <dbReference type="NCBI Taxonomy" id="29920"/>
    <lineage>
        <taxon>Eukaryota</taxon>
        <taxon>Sar</taxon>
        <taxon>Stramenopiles</taxon>
        <taxon>Oomycota</taxon>
        <taxon>Peronosporomycetes</taxon>
        <taxon>Peronosporales</taxon>
        <taxon>Peronosporaceae</taxon>
        <taxon>Phytophthora</taxon>
    </lineage>
</organism>
<proteinExistence type="predicted"/>
<dbReference type="EMBL" id="RCMK01000093">
    <property type="protein sequence ID" value="KAG2949308.1"/>
    <property type="molecule type" value="Genomic_DNA"/>
</dbReference>
<accession>A0A8T1E823</accession>
<name>A0A8T1E823_9STRA</name>
<protein>
    <submittedName>
        <fullName evidence="1">Uncharacterized protein</fullName>
    </submittedName>
</protein>
<evidence type="ECO:0000313" key="1">
    <source>
        <dbReference type="EMBL" id="KAG2949308.1"/>
    </source>
</evidence>
<evidence type="ECO:0000313" key="2">
    <source>
        <dbReference type="Proteomes" id="UP000736787"/>
    </source>
</evidence>
<dbReference type="Proteomes" id="UP000736787">
    <property type="component" value="Unassembled WGS sequence"/>
</dbReference>
<sequence>MSRPEGSASFAVLCGESPGDTALRVYSVARRSRMILADAAQGSEISRRAAVLACKINVRCAASSSLVLPLDRMALQRRHQAETHVWPKSSQSQARRADWILKRRAPLSKAKTILA</sequence>
<dbReference type="AlphaFoldDB" id="A0A8T1E823"/>
<reference evidence="1" key="1">
    <citation type="submission" date="2018-10" db="EMBL/GenBank/DDBJ databases">
        <title>Effector identification in a new, highly contiguous assembly of the strawberry crown rot pathogen Phytophthora cactorum.</title>
        <authorList>
            <person name="Armitage A.D."/>
            <person name="Nellist C.F."/>
            <person name="Bates H."/>
            <person name="Vickerstaff R.J."/>
            <person name="Harrison R.J."/>
        </authorList>
    </citation>
    <scope>NUCLEOTIDE SEQUENCE</scope>
    <source>
        <strain evidence="1">4040</strain>
    </source>
</reference>